<dbReference type="PANTHER" id="PTHR47348:SF2">
    <property type="entry name" value="MEIOTICALLY UP-REGULATED 190 PROTEIN"/>
    <property type="match status" value="1"/>
</dbReference>
<evidence type="ECO:0000256" key="8">
    <source>
        <dbReference type="ARBA" id="ARBA00023055"/>
    </source>
</evidence>
<proteinExistence type="predicted"/>
<dbReference type="SMART" id="SM00239">
    <property type="entry name" value="C2"/>
    <property type="match status" value="2"/>
</dbReference>
<dbReference type="GO" id="GO:0006869">
    <property type="term" value="P:lipid transport"/>
    <property type="evidence" value="ECO:0007669"/>
    <property type="project" value="UniProtKB-KW"/>
</dbReference>
<dbReference type="Pfam" id="PF25669">
    <property type="entry name" value="SMP_MUG190-like"/>
    <property type="match status" value="1"/>
</dbReference>
<feature type="region of interest" description="Disordered" evidence="11">
    <location>
        <begin position="583"/>
        <end position="623"/>
    </location>
</feature>
<keyword evidence="10 12" id="KW-0472">Membrane</keyword>
<evidence type="ECO:0000313" key="16">
    <source>
        <dbReference type="Proteomes" id="UP000027222"/>
    </source>
</evidence>
<keyword evidence="4 12" id="KW-0812">Transmembrane</keyword>
<keyword evidence="9" id="KW-0446">Lipid-binding</keyword>
<feature type="compositionally biased region" description="Basic and acidic residues" evidence="11">
    <location>
        <begin position="583"/>
        <end position="592"/>
    </location>
</feature>
<dbReference type="InterPro" id="IPR031468">
    <property type="entry name" value="SMP_LBD"/>
</dbReference>
<evidence type="ECO:0000256" key="11">
    <source>
        <dbReference type="SAM" id="MobiDB-lite"/>
    </source>
</evidence>
<evidence type="ECO:0000256" key="9">
    <source>
        <dbReference type="ARBA" id="ARBA00023121"/>
    </source>
</evidence>
<accession>A0A067T6T4</accession>
<dbReference type="OrthoDB" id="419768at2759"/>
<comment type="subcellular location">
    <subcellularLocation>
        <location evidence="1">Endoplasmic reticulum membrane</location>
    </subcellularLocation>
</comment>
<evidence type="ECO:0000259" key="13">
    <source>
        <dbReference type="PROSITE" id="PS50004"/>
    </source>
</evidence>
<evidence type="ECO:0000256" key="6">
    <source>
        <dbReference type="ARBA" id="ARBA00022824"/>
    </source>
</evidence>
<dbReference type="PANTHER" id="PTHR47348">
    <property type="entry name" value="MEIOTICALLY UP-REGULATED GENE 190 PROTEIN"/>
    <property type="match status" value="1"/>
</dbReference>
<dbReference type="GO" id="GO:0061817">
    <property type="term" value="P:endoplasmic reticulum-plasma membrane tethering"/>
    <property type="evidence" value="ECO:0007669"/>
    <property type="project" value="InterPro"/>
</dbReference>
<keyword evidence="5" id="KW-0677">Repeat</keyword>
<feature type="transmembrane region" description="Helical" evidence="12">
    <location>
        <begin position="310"/>
        <end position="331"/>
    </location>
</feature>
<evidence type="ECO:0000313" key="15">
    <source>
        <dbReference type="EMBL" id="KDR78890.1"/>
    </source>
</evidence>
<gene>
    <name evidence="15" type="ORF">GALMADRAFT_244535</name>
</gene>
<feature type="compositionally biased region" description="Basic and acidic residues" evidence="11">
    <location>
        <begin position="602"/>
        <end position="616"/>
    </location>
</feature>
<name>A0A067T6T4_GALM3</name>
<dbReference type="InterPro" id="IPR037765">
    <property type="entry name" value="C2B_Tricalbin"/>
</dbReference>
<feature type="compositionally biased region" description="Polar residues" evidence="11">
    <location>
        <begin position="170"/>
        <end position="180"/>
    </location>
</feature>
<keyword evidence="3" id="KW-0597">Phosphoprotein</keyword>
<evidence type="ECO:0000256" key="2">
    <source>
        <dbReference type="ARBA" id="ARBA00022448"/>
    </source>
</evidence>
<dbReference type="CDD" id="cd04052">
    <property type="entry name" value="C2B_Tricalbin-like"/>
    <property type="match status" value="1"/>
</dbReference>
<feature type="compositionally biased region" description="Basic and acidic residues" evidence="11">
    <location>
        <begin position="9"/>
        <end position="21"/>
    </location>
</feature>
<feature type="domain" description="C2" evidence="13">
    <location>
        <begin position="613"/>
        <end position="743"/>
    </location>
</feature>
<dbReference type="EMBL" id="KL142374">
    <property type="protein sequence ID" value="KDR78890.1"/>
    <property type="molecule type" value="Genomic_DNA"/>
</dbReference>
<dbReference type="InterPro" id="IPR000008">
    <property type="entry name" value="C2_dom"/>
</dbReference>
<feature type="region of interest" description="Disordered" evidence="11">
    <location>
        <begin position="946"/>
        <end position="986"/>
    </location>
</feature>
<dbReference type="SUPFAM" id="SSF49562">
    <property type="entry name" value="C2 domain (Calcium/lipid-binding domain, CaLB)"/>
    <property type="match status" value="2"/>
</dbReference>
<feature type="transmembrane region" description="Helical" evidence="12">
    <location>
        <begin position="102"/>
        <end position="122"/>
    </location>
</feature>
<keyword evidence="16" id="KW-1185">Reference proteome</keyword>
<organism evidence="15 16">
    <name type="scientific">Galerina marginata (strain CBS 339.88)</name>
    <dbReference type="NCBI Taxonomy" id="685588"/>
    <lineage>
        <taxon>Eukaryota</taxon>
        <taxon>Fungi</taxon>
        <taxon>Dikarya</taxon>
        <taxon>Basidiomycota</taxon>
        <taxon>Agaricomycotina</taxon>
        <taxon>Agaricomycetes</taxon>
        <taxon>Agaricomycetidae</taxon>
        <taxon>Agaricales</taxon>
        <taxon>Agaricineae</taxon>
        <taxon>Strophariaceae</taxon>
        <taxon>Galerina</taxon>
    </lineage>
</organism>
<protein>
    <submittedName>
        <fullName evidence="15">Uncharacterized protein</fullName>
    </submittedName>
</protein>
<dbReference type="InterPro" id="IPR035892">
    <property type="entry name" value="C2_domain_sf"/>
</dbReference>
<dbReference type="CDD" id="cd21676">
    <property type="entry name" value="SMP_Mug190"/>
    <property type="match status" value="1"/>
</dbReference>
<feature type="compositionally biased region" description="Basic and acidic residues" evidence="11">
    <location>
        <begin position="49"/>
        <end position="61"/>
    </location>
</feature>
<reference evidence="16" key="1">
    <citation type="journal article" date="2014" name="Proc. Natl. Acad. Sci. U.S.A.">
        <title>Extensive sampling of basidiomycete genomes demonstrates inadequacy of the white-rot/brown-rot paradigm for wood decay fungi.</title>
        <authorList>
            <person name="Riley R."/>
            <person name="Salamov A.A."/>
            <person name="Brown D.W."/>
            <person name="Nagy L.G."/>
            <person name="Floudas D."/>
            <person name="Held B.W."/>
            <person name="Levasseur A."/>
            <person name="Lombard V."/>
            <person name="Morin E."/>
            <person name="Otillar R."/>
            <person name="Lindquist E.A."/>
            <person name="Sun H."/>
            <person name="LaButti K.M."/>
            <person name="Schmutz J."/>
            <person name="Jabbour D."/>
            <person name="Luo H."/>
            <person name="Baker S.E."/>
            <person name="Pisabarro A.G."/>
            <person name="Walton J.D."/>
            <person name="Blanchette R.A."/>
            <person name="Henrissat B."/>
            <person name="Martin F."/>
            <person name="Cullen D."/>
            <person name="Hibbett D.S."/>
            <person name="Grigoriev I.V."/>
        </authorList>
    </citation>
    <scope>NUCLEOTIDE SEQUENCE [LARGE SCALE GENOMIC DNA]</scope>
    <source>
        <strain evidence="16">CBS 339.88</strain>
    </source>
</reference>
<sequence length="1056" mass="116564">MSEPNEPGQNDHGKNNEREVTDPITHLPLTIHDADAVELQRIPPPLTASEEKKHREKDGGETKQATNARHAGMEDMVRETLHGKWWEDPIGDQRKTRIQTSVVAAGAATVGTLGALVLWSFFSAVLGNGGKAGLGWVGIFLAPFACCLLGLGVGAAGLSLGVYQHSQPLPQAHSPSINQDRQQHDKSLNKDESEPESAEWLNSLLNSVWPIVNPALFTSVADMLEDAMQATLPKLVRRVRVADIGQGSDSVRILGVRQLDAGSAMRDVDGMKAEEGDFVNMELALAYRAKETTVKGIRERSANAHMLMEFWTSGGIMIPVWVDLTGFLATIRVRIQLTPNPPFLSVMTVALLGLPAVTLKCTPLAKGFLNVMDVPGLSGWLQKSINMAVEEYVAPRSLTLDLKTLLMGREKMDTDAVGVVILTVRYAEGYKSGDAGKIFKSSEGKKGDAYVTVGWGKWGKPLWSTRIISSAKPIWEETTALLVGPAELNAQESLQLQLWDSDRFTADDLLGNIQVGLNDLMTSKESLNNVSIRSDAFVDDNGNKLPGTLHWECGYFAKTTFEQHLAHKHHDADKIRASIEQKAESKLREARARGGQSEDDEVRQQKKEDVKEKSDEIVAGSRPTAEWPSGILSVKIEQISGLEVEKIRESGVEDDDEVDGDLPSAYCTVIIDQQRVYKTRTKMKSNNPFYDAGTEKFIRDWTTADVIISVRDSRMHEADPVIGIVVLPLREVFKHNSQFTESLPLVGGIGYGRMRLSLTFRSVQLKLPKRLRGWDLGTLEISPHVQPSSDLSPEYASCRLVFRTLYGKAKMIPSTHDGGWAPKRAKHVRLPVKKRYASCLLIELRKHAVGADPTPAFCTLWLKDIQDEEEVTLSLSVRKNVDTALAHARANASSDIGEHVGTLKLNVRFWPGLSGYHKFMADHDKNMAEVMEVLDYAEGQRDASEQLLEDQDYSSSSDSSSDEEDEGSEGNPPGGPSTKSDGLAKDLGDGVVGQFKDFRKRKGELHRKHRGLMQWKAMRNVAWIGRGVENQAGNLGDKVKGAFKHHDRKIAIEKEV</sequence>
<dbReference type="InterPro" id="IPR057349">
    <property type="entry name" value="C2_Mug190_3rd"/>
</dbReference>
<evidence type="ECO:0000259" key="14">
    <source>
        <dbReference type="PROSITE" id="PS51847"/>
    </source>
</evidence>
<dbReference type="Gene3D" id="2.60.40.150">
    <property type="entry name" value="C2 domain"/>
    <property type="match status" value="2"/>
</dbReference>
<dbReference type="PROSITE" id="PS50004">
    <property type="entry name" value="C2"/>
    <property type="match status" value="2"/>
</dbReference>
<evidence type="ECO:0000256" key="12">
    <source>
        <dbReference type="SAM" id="Phobius"/>
    </source>
</evidence>
<evidence type="ECO:0000256" key="5">
    <source>
        <dbReference type="ARBA" id="ARBA00022737"/>
    </source>
</evidence>
<dbReference type="Pfam" id="PF25331">
    <property type="entry name" value="C2_Mug190_3rd"/>
    <property type="match status" value="1"/>
</dbReference>
<dbReference type="STRING" id="685588.A0A067T6T4"/>
<dbReference type="PROSITE" id="PS51847">
    <property type="entry name" value="SMP"/>
    <property type="match status" value="1"/>
</dbReference>
<dbReference type="GO" id="GO:0008289">
    <property type="term" value="F:lipid binding"/>
    <property type="evidence" value="ECO:0007669"/>
    <property type="project" value="UniProtKB-KW"/>
</dbReference>
<evidence type="ECO:0000256" key="1">
    <source>
        <dbReference type="ARBA" id="ARBA00004586"/>
    </source>
</evidence>
<dbReference type="Proteomes" id="UP000027222">
    <property type="component" value="Unassembled WGS sequence"/>
</dbReference>
<keyword evidence="7 12" id="KW-1133">Transmembrane helix</keyword>
<dbReference type="GO" id="GO:0005789">
    <property type="term" value="C:endoplasmic reticulum membrane"/>
    <property type="evidence" value="ECO:0007669"/>
    <property type="project" value="UniProtKB-SubCell"/>
</dbReference>
<keyword evidence="6" id="KW-0256">Endoplasmic reticulum</keyword>
<keyword evidence="8" id="KW-0445">Lipid transport</keyword>
<evidence type="ECO:0000256" key="4">
    <source>
        <dbReference type="ARBA" id="ARBA00022692"/>
    </source>
</evidence>
<feature type="transmembrane region" description="Helical" evidence="12">
    <location>
        <begin position="134"/>
        <end position="163"/>
    </location>
</feature>
<feature type="domain" description="C2" evidence="13">
    <location>
        <begin position="401"/>
        <end position="531"/>
    </location>
</feature>
<evidence type="ECO:0000256" key="3">
    <source>
        <dbReference type="ARBA" id="ARBA00022553"/>
    </source>
</evidence>
<feature type="compositionally biased region" description="Basic and acidic residues" evidence="11">
    <location>
        <begin position="181"/>
        <end position="192"/>
    </location>
</feature>
<dbReference type="AlphaFoldDB" id="A0A067T6T4"/>
<evidence type="ECO:0000256" key="10">
    <source>
        <dbReference type="ARBA" id="ARBA00023136"/>
    </source>
</evidence>
<keyword evidence="2" id="KW-0813">Transport</keyword>
<feature type="domain" description="SMP-LTD" evidence="14">
    <location>
        <begin position="194"/>
        <end position="403"/>
    </location>
</feature>
<evidence type="ECO:0000256" key="7">
    <source>
        <dbReference type="ARBA" id="ARBA00022989"/>
    </source>
</evidence>
<feature type="region of interest" description="Disordered" evidence="11">
    <location>
        <begin position="170"/>
        <end position="193"/>
    </location>
</feature>
<dbReference type="HOGENOM" id="CLU_002125_3_0_1"/>
<feature type="region of interest" description="Disordered" evidence="11">
    <location>
        <begin position="1"/>
        <end position="67"/>
    </location>
</feature>
<dbReference type="Pfam" id="PF00168">
    <property type="entry name" value="C2"/>
    <property type="match status" value="2"/>
</dbReference>